<organism evidence="6 7">
    <name type="scientific">Hapsidospora chrysogenum (strain ATCC 11550 / CBS 779.69 / DSM 880 / IAM 14645 / JCM 23072 / IMI 49137)</name>
    <name type="common">Acremonium chrysogenum</name>
    <dbReference type="NCBI Taxonomy" id="857340"/>
    <lineage>
        <taxon>Eukaryota</taxon>
        <taxon>Fungi</taxon>
        <taxon>Dikarya</taxon>
        <taxon>Ascomycota</taxon>
        <taxon>Pezizomycotina</taxon>
        <taxon>Sordariomycetes</taxon>
        <taxon>Hypocreomycetidae</taxon>
        <taxon>Hypocreales</taxon>
        <taxon>Bionectriaceae</taxon>
        <taxon>Hapsidospora</taxon>
    </lineage>
</organism>
<keyword evidence="1 6" id="KW-0067">ATP-binding</keyword>
<dbReference type="STRING" id="857340.A0A086SWW5"/>
<dbReference type="AlphaFoldDB" id="A0A086SWW5"/>
<proteinExistence type="predicted"/>
<keyword evidence="7" id="KW-1185">Reference proteome</keyword>
<dbReference type="OrthoDB" id="409395at2759"/>
<keyword evidence="1 6" id="KW-0347">Helicase</keyword>
<evidence type="ECO:0000259" key="4">
    <source>
        <dbReference type="Pfam" id="PF13087"/>
    </source>
</evidence>
<feature type="domain" description="ZNFX1" evidence="5">
    <location>
        <begin position="102"/>
        <end position="214"/>
    </location>
</feature>
<sequence length="1129" mass="126905">MVAMECSLDEPTPLEIVPRHLIGVSGQGQNNIYLAEWQRMPELPTAEELLTSQTPPLPRDDGQPLSKQHYLERHYLLYRFEGTELLRRAISRYRTSGGRWPQDAFLYKQVRVQGLCFDNRGVGFRVAFSTDTKVDWEESDRLMPGSLVALSTPKDKFRNVCRVAVVAARPLLGGLIPDPAKGEDESTPPRIDIFWASPEDALLDPSAEMIMIEAQSGYYETVRHAMVGLQHAAEHEGRSKFDKYIVDGSNIDQDADYVNELTPELPHVGDSFDESQHEAFHRMTTKEMAIVQGPPGTGKTFTSVVTVESLIKAFGKYRETIPIIVSAQTNHALDQLLAECMRNGALVVRLGGRSQDEEINRQTIYNLRQSSKAARPRSNRQAKKSQNDVYHKFEEVLNMCFPGGLISAETFFAKGILSQEQYESLRNEEWETDLIDHWLADNIEQDQSFVYSPPTGQVEPRVAVFEGIRDMDPEAAMAREDRRKFADDERNRFLGKFIPVKIHLTGAMASRGSRWGSKAAQILRDQADLYQVKPEHRGMIYRYMRQKLIDKVTEGLPKLIREYQTTCDILKTTRDVNDVAVIRHERIQVVGCTMTGLTKHRRLLAALKPKVLMVEEAAETREANITSALFPTLDQLILVGDHQQLVPHVDVRELRSQPHNLDISLFERLVTSSRLPYCQLQVQRRMIPAIRQVVQTFYPNLRDHAIVTDPRHRPPVPGTNHNMWWFQHDWPDARSSPSFSFINMEEAKMVVGFAQYLAQNGIEPSQITVLTFYSAQVDLIVSLLRSNSWFKAHHPDHSWTDVVRTVDGVQGEQNAVVLLSVVRSCIIRPNAGFVANENRAVVALSRAMRGLYVFGNDRNLLESSDESRKTWAKVCNVFRDARGRTLPLQCKNHGARTEIREPEDWARISGGGCQQVCEQTCSNGHLCDLPCHPVAQSQLRCQQACEKVLPCGHDCGSCCGDACRCPHRCGESRLSRTATDAPPQGLRTRSARGGRASSVRRTIASRNSAYSRPPTAVPPVSSFPPPTLCRTTLSSSPNQLNMAGRTAGEEQAVSYQGTLVIRETLRQTSTTLRGRVVEGVSHHEHASIAEEEEDLIDLRDEVLVTLSLGRQKAEAAAAAATELLINFDE</sequence>
<feature type="domain" description="DNA2/NAM7 helicase-like C-terminal" evidence="4">
    <location>
        <begin position="661"/>
        <end position="857"/>
    </location>
</feature>
<dbReference type="InterPro" id="IPR027417">
    <property type="entry name" value="P-loop_NTPase"/>
</dbReference>
<dbReference type="Pfam" id="PF13087">
    <property type="entry name" value="AAA_12"/>
    <property type="match status" value="1"/>
</dbReference>
<dbReference type="Gene3D" id="3.40.50.300">
    <property type="entry name" value="P-loop containing nucleotide triphosphate hydrolases"/>
    <property type="match status" value="3"/>
</dbReference>
<dbReference type="CDD" id="cd18808">
    <property type="entry name" value="SF1_C_Upf1"/>
    <property type="match status" value="1"/>
</dbReference>
<dbReference type="Pfam" id="PF25396">
    <property type="entry name" value="ZNFX1"/>
    <property type="match status" value="1"/>
</dbReference>
<dbReference type="InterPro" id="IPR057373">
    <property type="entry name" value="ZNFX1"/>
</dbReference>
<dbReference type="SUPFAM" id="SSF52540">
    <property type="entry name" value="P-loop containing nucleoside triphosphate hydrolases"/>
    <property type="match status" value="1"/>
</dbReference>
<keyword evidence="1 6" id="KW-0378">Hydrolase</keyword>
<dbReference type="InterPro" id="IPR041677">
    <property type="entry name" value="DNA2/NAM7_AAA_11"/>
</dbReference>
<dbReference type="GO" id="GO:0031380">
    <property type="term" value="C:nuclear RNA-directed RNA polymerase complex"/>
    <property type="evidence" value="ECO:0007669"/>
    <property type="project" value="TreeGrafter"/>
</dbReference>
<dbReference type="InterPro" id="IPR045055">
    <property type="entry name" value="DNA2/NAM7-like"/>
</dbReference>
<reference evidence="7" key="1">
    <citation type="journal article" date="2014" name="Genome Announc.">
        <title>Genome sequence and annotation of Acremonium chrysogenum, producer of the beta-lactam antibiotic cephalosporin C.</title>
        <authorList>
            <person name="Terfehr D."/>
            <person name="Dahlmann T.A."/>
            <person name="Specht T."/>
            <person name="Zadra I."/>
            <person name="Kuernsteiner H."/>
            <person name="Kueck U."/>
        </authorList>
    </citation>
    <scope>NUCLEOTIDE SEQUENCE [LARGE SCALE GENOMIC DNA]</scope>
    <source>
        <strain evidence="7">ATCC 11550 / CBS 779.69 / DSM 880 / IAM 14645 / JCM 23072 / IMI 49137</strain>
    </source>
</reference>
<evidence type="ECO:0000259" key="5">
    <source>
        <dbReference type="Pfam" id="PF25396"/>
    </source>
</evidence>
<dbReference type="Proteomes" id="UP000029964">
    <property type="component" value="Unassembled WGS sequence"/>
</dbReference>
<dbReference type="GO" id="GO:0004386">
    <property type="term" value="F:helicase activity"/>
    <property type="evidence" value="ECO:0007669"/>
    <property type="project" value="UniProtKB-KW"/>
</dbReference>
<evidence type="ECO:0000259" key="3">
    <source>
        <dbReference type="Pfam" id="PF13086"/>
    </source>
</evidence>
<dbReference type="PANTHER" id="PTHR10887">
    <property type="entry name" value="DNA2/NAM7 HELICASE FAMILY"/>
    <property type="match status" value="1"/>
</dbReference>
<gene>
    <name evidence="6" type="ORF">ACRE_076970</name>
</gene>
<dbReference type="GO" id="GO:0031048">
    <property type="term" value="P:regulatory ncRNA-mediated heterochromatin formation"/>
    <property type="evidence" value="ECO:0007669"/>
    <property type="project" value="TreeGrafter"/>
</dbReference>
<dbReference type="EMBL" id="JPKY01000122">
    <property type="protein sequence ID" value="KFH41597.1"/>
    <property type="molecule type" value="Genomic_DNA"/>
</dbReference>
<evidence type="ECO:0000313" key="7">
    <source>
        <dbReference type="Proteomes" id="UP000029964"/>
    </source>
</evidence>
<dbReference type="HOGENOM" id="CLU_001066_2_0_1"/>
<comment type="caution">
    <text evidence="6">The sequence shown here is derived from an EMBL/GenBank/DDBJ whole genome shotgun (WGS) entry which is preliminary data.</text>
</comment>
<evidence type="ECO:0000256" key="2">
    <source>
        <dbReference type="SAM" id="MobiDB-lite"/>
    </source>
</evidence>
<protein>
    <submittedName>
        <fullName evidence="6">Helicase required for RNAi-mediated heterochromatin assembly-like protein</fullName>
    </submittedName>
</protein>
<evidence type="ECO:0000256" key="1">
    <source>
        <dbReference type="ARBA" id="ARBA00022806"/>
    </source>
</evidence>
<dbReference type="Pfam" id="PF13086">
    <property type="entry name" value="AAA_11"/>
    <property type="match status" value="1"/>
</dbReference>
<feature type="compositionally biased region" description="Low complexity" evidence="2">
    <location>
        <begin position="987"/>
        <end position="1002"/>
    </location>
</feature>
<dbReference type="InterPro" id="IPR041679">
    <property type="entry name" value="DNA2/NAM7-like_C"/>
</dbReference>
<name>A0A086SWW5_HAPC1</name>
<dbReference type="InterPro" id="IPR047187">
    <property type="entry name" value="SF1_C_Upf1"/>
</dbReference>
<dbReference type="PANTHER" id="PTHR10887:SF341">
    <property type="entry name" value="NFX1-TYPE ZINC FINGER-CONTAINING PROTEIN 1"/>
    <property type="match status" value="1"/>
</dbReference>
<keyword evidence="1 6" id="KW-0547">Nucleotide-binding</keyword>
<accession>A0A086SWW5</accession>
<evidence type="ECO:0000313" key="6">
    <source>
        <dbReference type="EMBL" id="KFH41597.1"/>
    </source>
</evidence>
<feature type="domain" description="DNA2/NAM7 helicase helicase" evidence="3">
    <location>
        <begin position="272"/>
        <end position="649"/>
    </location>
</feature>
<feature type="region of interest" description="Disordered" evidence="2">
    <location>
        <begin position="974"/>
        <end position="1002"/>
    </location>
</feature>